<evidence type="ECO:0000259" key="11">
    <source>
        <dbReference type="PROSITE" id="PS50262"/>
    </source>
</evidence>
<keyword evidence="7" id="KW-0325">Glycoprotein</keyword>
<evidence type="ECO:0000256" key="10">
    <source>
        <dbReference type="SAM" id="Phobius"/>
    </source>
</evidence>
<dbReference type="Proteomes" id="UP000319801">
    <property type="component" value="Unassembled WGS sequence"/>
</dbReference>
<dbReference type="Gene3D" id="1.20.1070.10">
    <property type="entry name" value="Rhodopsin 7-helix transmembrane proteins"/>
    <property type="match status" value="1"/>
</dbReference>
<feature type="transmembrane region" description="Helical" evidence="10">
    <location>
        <begin position="28"/>
        <end position="49"/>
    </location>
</feature>
<evidence type="ECO:0000256" key="3">
    <source>
        <dbReference type="ARBA" id="ARBA00022989"/>
    </source>
</evidence>
<evidence type="ECO:0000256" key="1">
    <source>
        <dbReference type="ARBA" id="ARBA00004141"/>
    </source>
</evidence>
<dbReference type="AlphaFoldDB" id="A0A556UZB5"/>
<evidence type="ECO:0000256" key="9">
    <source>
        <dbReference type="RuleBase" id="RU000688"/>
    </source>
</evidence>
<dbReference type="GO" id="GO:0070915">
    <property type="term" value="F:lysophosphatidic acid receptor activity"/>
    <property type="evidence" value="ECO:0007669"/>
    <property type="project" value="TreeGrafter"/>
</dbReference>
<feature type="transmembrane region" description="Helical" evidence="10">
    <location>
        <begin position="274"/>
        <end position="297"/>
    </location>
</feature>
<dbReference type="GO" id="GO:0007200">
    <property type="term" value="P:phospholipase C-activating G protein-coupled receptor signaling pathway"/>
    <property type="evidence" value="ECO:0007669"/>
    <property type="project" value="TreeGrafter"/>
</dbReference>
<dbReference type="OrthoDB" id="6435638at2759"/>
<proteinExistence type="inferred from homology"/>
<comment type="caution">
    <text evidence="12">The sequence shown here is derived from an EMBL/GenBank/DDBJ whole genome shotgun (WGS) entry which is preliminary data.</text>
</comment>
<reference evidence="12 13" key="1">
    <citation type="journal article" date="2019" name="Genome Biol. Evol.">
        <title>Whole-Genome Sequencing of the Giant Devil Catfish, Bagarius yarrelli.</title>
        <authorList>
            <person name="Jiang W."/>
            <person name="Lv Y."/>
            <person name="Cheng L."/>
            <person name="Yang K."/>
            <person name="Chao B."/>
            <person name="Wang X."/>
            <person name="Li Y."/>
            <person name="Pan X."/>
            <person name="You X."/>
            <person name="Zhang Y."/>
            <person name="Yang J."/>
            <person name="Li J."/>
            <person name="Zhang X."/>
            <person name="Liu S."/>
            <person name="Sun C."/>
            <person name="Yang J."/>
            <person name="Shi Q."/>
        </authorList>
    </citation>
    <scope>NUCLEOTIDE SEQUENCE [LARGE SCALE GENOMIC DNA]</scope>
    <source>
        <strain evidence="12">JWS20170419001</strain>
        <tissue evidence="12">Muscle</tissue>
    </source>
</reference>
<dbReference type="PANTHER" id="PTHR24232">
    <property type="entry name" value="G-PROTEIN COUPLED RECEPTOR"/>
    <property type="match status" value="1"/>
</dbReference>
<protein>
    <submittedName>
        <fullName evidence="12">Lysophosphatidic acid receptor 6</fullName>
    </submittedName>
</protein>
<dbReference type="GO" id="GO:0005886">
    <property type="term" value="C:plasma membrane"/>
    <property type="evidence" value="ECO:0007669"/>
    <property type="project" value="TreeGrafter"/>
</dbReference>
<keyword evidence="8 9" id="KW-0807">Transducer</keyword>
<evidence type="ECO:0000256" key="8">
    <source>
        <dbReference type="ARBA" id="ARBA00023224"/>
    </source>
</evidence>
<dbReference type="PANTHER" id="PTHR24232:SF95">
    <property type="entry name" value="G-PROTEIN COUPLED RECEPTORS FAMILY 1 PROFILE DOMAIN-CONTAINING PROTEIN"/>
    <property type="match status" value="1"/>
</dbReference>
<gene>
    <name evidence="12" type="ORF">Baya_10782</name>
</gene>
<dbReference type="SUPFAM" id="SSF81321">
    <property type="entry name" value="Family A G protein-coupled receptor-like"/>
    <property type="match status" value="1"/>
</dbReference>
<dbReference type="InterPro" id="IPR000276">
    <property type="entry name" value="GPCR_Rhodpsn"/>
</dbReference>
<evidence type="ECO:0000256" key="6">
    <source>
        <dbReference type="ARBA" id="ARBA00023170"/>
    </source>
</evidence>
<comment type="similarity">
    <text evidence="9">Belongs to the G-protein coupled receptor 1 family.</text>
</comment>
<comment type="subcellular location">
    <subcellularLocation>
        <location evidence="1">Membrane</location>
        <topology evidence="1">Multi-pass membrane protein</topology>
    </subcellularLocation>
</comment>
<keyword evidence="2 9" id="KW-0812">Transmembrane</keyword>
<dbReference type="GO" id="GO:0035025">
    <property type="term" value="P:positive regulation of Rho protein signal transduction"/>
    <property type="evidence" value="ECO:0007669"/>
    <property type="project" value="TreeGrafter"/>
</dbReference>
<evidence type="ECO:0000256" key="4">
    <source>
        <dbReference type="ARBA" id="ARBA00023040"/>
    </source>
</evidence>
<evidence type="ECO:0000256" key="7">
    <source>
        <dbReference type="ARBA" id="ARBA00023180"/>
    </source>
</evidence>
<dbReference type="PRINTS" id="PR01157">
    <property type="entry name" value="P2YPURNOCPTR"/>
</dbReference>
<accession>A0A556UZB5</accession>
<dbReference type="InterPro" id="IPR017452">
    <property type="entry name" value="GPCR_Rhodpsn_7TM"/>
</dbReference>
<dbReference type="Pfam" id="PF00001">
    <property type="entry name" value="7tm_1"/>
    <property type="match status" value="1"/>
</dbReference>
<sequence>MDPMNTTAIRLPFNCTVDTRYRFTYYQVSYSLIFMCGLASNSMALWRLWLTPLTVTSTVIYMANLAVVDLFFILSLPLRIYYYYNRSHSMAWSPGTVFCQLTFALKYISMYGGIFFLACIGLDRYLAVTRPMLRRPKHVHNACVLSATIWLLVLTLSLALPFMHSVESNSRQTCQLDPSLGSNQTFILAALGLVLVTFLLPAILLLFSYCRVLRVIGRMPHLGKSRQRRTLTLIYCVLGVFFLCFAPYHTNLLCYTLTQVGMVPSCDLAKFASFLHPIMLSLASTNCCLNPLVYYCSSSLVRKRSLKDPEQSGS</sequence>
<keyword evidence="4 9" id="KW-0297">G-protein coupled receptor</keyword>
<evidence type="ECO:0000313" key="12">
    <source>
        <dbReference type="EMBL" id="TSQ12702.1"/>
    </source>
</evidence>
<feature type="transmembrane region" description="Helical" evidence="10">
    <location>
        <begin position="230"/>
        <end position="248"/>
    </location>
</feature>
<dbReference type="PRINTS" id="PR00237">
    <property type="entry name" value="GPCRRHODOPSN"/>
</dbReference>
<evidence type="ECO:0000256" key="5">
    <source>
        <dbReference type="ARBA" id="ARBA00023136"/>
    </source>
</evidence>
<feature type="domain" description="G-protein coupled receptors family 1 profile" evidence="11">
    <location>
        <begin position="40"/>
        <end position="294"/>
    </location>
</feature>
<dbReference type="PROSITE" id="PS00237">
    <property type="entry name" value="G_PROTEIN_RECEP_F1_1"/>
    <property type="match status" value="1"/>
</dbReference>
<evidence type="ECO:0000256" key="2">
    <source>
        <dbReference type="ARBA" id="ARBA00022692"/>
    </source>
</evidence>
<keyword evidence="6 9" id="KW-0675">Receptor</keyword>
<keyword evidence="3 10" id="KW-1133">Transmembrane helix</keyword>
<organism evidence="12 13">
    <name type="scientific">Bagarius yarrelli</name>
    <name type="common">Goonch</name>
    <name type="synonym">Bagrus yarrelli</name>
    <dbReference type="NCBI Taxonomy" id="175774"/>
    <lineage>
        <taxon>Eukaryota</taxon>
        <taxon>Metazoa</taxon>
        <taxon>Chordata</taxon>
        <taxon>Craniata</taxon>
        <taxon>Vertebrata</taxon>
        <taxon>Euteleostomi</taxon>
        <taxon>Actinopterygii</taxon>
        <taxon>Neopterygii</taxon>
        <taxon>Teleostei</taxon>
        <taxon>Ostariophysi</taxon>
        <taxon>Siluriformes</taxon>
        <taxon>Sisoridae</taxon>
        <taxon>Sisorinae</taxon>
        <taxon>Bagarius</taxon>
    </lineage>
</organism>
<keyword evidence="13" id="KW-1185">Reference proteome</keyword>
<name>A0A556UZB5_BAGYA</name>
<dbReference type="PROSITE" id="PS50262">
    <property type="entry name" value="G_PROTEIN_RECEP_F1_2"/>
    <property type="match status" value="1"/>
</dbReference>
<dbReference type="CDD" id="cd14982">
    <property type="entry name" value="7tmA_purinoceptor-like"/>
    <property type="match status" value="1"/>
</dbReference>
<dbReference type="EMBL" id="VCAZ01000082">
    <property type="protein sequence ID" value="TSQ12702.1"/>
    <property type="molecule type" value="Genomic_DNA"/>
</dbReference>
<feature type="transmembrane region" description="Helical" evidence="10">
    <location>
        <begin position="61"/>
        <end position="84"/>
    </location>
</feature>
<feature type="transmembrane region" description="Helical" evidence="10">
    <location>
        <begin position="143"/>
        <end position="166"/>
    </location>
</feature>
<evidence type="ECO:0000313" key="13">
    <source>
        <dbReference type="Proteomes" id="UP000319801"/>
    </source>
</evidence>
<feature type="transmembrane region" description="Helical" evidence="10">
    <location>
        <begin position="186"/>
        <end position="209"/>
    </location>
</feature>
<keyword evidence="5 10" id="KW-0472">Membrane</keyword>